<name>A0AAW1UUX9_9CUCU</name>
<dbReference type="SUPFAM" id="SSF53474">
    <property type="entry name" value="alpha/beta-Hydrolases"/>
    <property type="match status" value="1"/>
</dbReference>
<dbReference type="PROSITE" id="PS00941">
    <property type="entry name" value="CARBOXYLESTERASE_B_2"/>
    <property type="match status" value="1"/>
</dbReference>
<dbReference type="GO" id="GO:0052689">
    <property type="term" value="F:carboxylic ester hydrolase activity"/>
    <property type="evidence" value="ECO:0007669"/>
    <property type="project" value="UniProtKB-KW"/>
</dbReference>
<keyword evidence="3 6" id="KW-0378">Hydrolase</keyword>
<feature type="domain" description="Carboxylesterase type B" evidence="7">
    <location>
        <begin position="21"/>
        <end position="329"/>
    </location>
</feature>
<evidence type="ECO:0000313" key="9">
    <source>
        <dbReference type="Proteomes" id="UP001431783"/>
    </source>
</evidence>
<proteinExistence type="inferred from homology"/>
<keyword evidence="9" id="KW-1185">Reference proteome</keyword>
<comment type="caution">
    <text evidence="8">The sequence shown here is derived from an EMBL/GenBank/DDBJ whole genome shotgun (WGS) entry which is preliminary data.</text>
</comment>
<dbReference type="EC" id="3.1.1.-" evidence="6"/>
<dbReference type="InterPro" id="IPR029058">
    <property type="entry name" value="AB_hydrolase_fold"/>
</dbReference>
<keyword evidence="5" id="KW-0325">Glycoprotein</keyword>
<dbReference type="Pfam" id="PF00135">
    <property type="entry name" value="COesterase"/>
    <property type="match status" value="1"/>
</dbReference>
<protein>
    <recommendedName>
        <fullName evidence="6">Carboxylic ester hydrolase</fullName>
        <ecNumber evidence="6">3.1.1.-</ecNumber>
    </recommendedName>
</protein>
<dbReference type="Gene3D" id="3.40.50.1820">
    <property type="entry name" value="alpha/beta hydrolase"/>
    <property type="match status" value="1"/>
</dbReference>
<keyword evidence="4" id="KW-1015">Disulfide bond</keyword>
<keyword evidence="6" id="KW-0732">Signal</keyword>
<organism evidence="8 9">
    <name type="scientific">Henosepilachna vigintioctopunctata</name>
    <dbReference type="NCBI Taxonomy" id="420089"/>
    <lineage>
        <taxon>Eukaryota</taxon>
        <taxon>Metazoa</taxon>
        <taxon>Ecdysozoa</taxon>
        <taxon>Arthropoda</taxon>
        <taxon>Hexapoda</taxon>
        <taxon>Insecta</taxon>
        <taxon>Pterygota</taxon>
        <taxon>Neoptera</taxon>
        <taxon>Endopterygota</taxon>
        <taxon>Coleoptera</taxon>
        <taxon>Polyphaga</taxon>
        <taxon>Cucujiformia</taxon>
        <taxon>Coccinelloidea</taxon>
        <taxon>Coccinellidae</taxon>
        <taxon>Epilachninae</taxon>
        <taxon>Epilachnini</taxon>
        <taxon>Henosepilachna</taxon>
    </lineage>
</organism>
<dbReference type="InterPro" id="IPR019826">
    <property type="entry name" value="Carboxylesterase_B_AS"/>
</dbReference>
<dbReference type="InterPro" id="IPR002018">
    <property type="entry name" value="CarbesteraseB"/>
</dbReference>
<evidence type="ECO:0000259" key="7">
    <source>
        <dbReference type="Pfam" id="PF00135"/>
    </source>
</evidence>
<dbReference type="EMBL" id="JARQZJ010000092">
    <property type="protein sequence ID" value="KAK9884283.1"/>
    <property type="molecule type" value="Genomic_DNA"/>
</dbReference>
<keyword evidence="2" id="KW-0719">Serine esterase</keyword>
<dbReference type="InterPro" id="IPR019819">
    <property type="entry name" value="Carboxylesterase_B_CS"/>
</dbReference>
<evidence type="ECO:0000313" key="8">
    <source>
        <dbReference type="EMBL" id="KAK9884283.1"/>
    </source>
</evidence>
<dbReference type="PROSITE" id="PS00122">
    <property type="entry name" value="CARBOXYLESTERASE_B_1"/>
    <property type="match status" value="1"/>
</dbReference>
<feature type="chain" id="PRO_5043088422" description="Carboxylic ester hydrolase" evidence="6">
    <location>
        <begin position="18"/>
        <end position="347"/>
    </location>
</feature>
<evidence type="ECO:0000256" key="1">
    <source>
        <dbReference type="ARBA" id="ARBA00005964"/>
    </source>
</evidence>
<evidence type="ECO:0000256" key="4">
    <source>
        <dbReference type="ARBA" id="ARBA00023157"/>
    </source>
</evidence>
<feature type="signal peptide" evidence="6">
    <location>
        <begin position="1"/>
        <end position="17"/>
    </location>
</feature>
<evidence type="ECO:0000256" key="3">
    <source>
        <dbReference type="ARBA" id="ARBA00022801"/>
    </source>
</evidence>
<gene>
    <name evidence="8" type="ORF">WA026_005235</name>
</gene>
<accession>A0AAW1UUX9</accession>
<sequence>MKSLWLCFISLITIVSSSKLPQVDTPNGKIEGILDKTVTGRNFFSFEGIPYAHPPVGDFRFKEAIPPQKWKGVWKANTKYKCLQYDHFSPPNEQVIGTEDCLYVNVYTPKLDGNLDVIVYIHGGAFIFGAGIMYQPHILLDRDVIYVSLNYRLGPLGFLSTEDDIVPGNNGLKDQILALRWIKENIQYFGGNPNSITITGMSAGGASVHFHLLSPKSKGLFSRAISMSGCMLNPWVLMENPLERSQELASIVGCSTENIEKMIDCLRERPGKQIVSVVRNFQPWIFNPFSPFGAVIDAWSKDPVIPKHPLELLKAGPVNDVPWLLSHTSGKDCILDTISTLKKIFNT</sequence>
<evidence type="ECO:0000256" key="6">
    <source>
        <dbReference type="RuleBase" id="RU361235"/>
    </source>
</evidence>
<reference evidence="8 9" key="1">
    <citation type="submission" date="2023-03" db="EMBL/GenBank/DDBJ databases">
        <title>Genome insight into feeding habits of ladybird beetles.</title>
        <authorList>
            <person name="Li H.-S."/>
            <person name="Huang Y.-H."/>
            <person name="Pang H."/>
        </authorList>
    </citation>
    <scope>NUCLEOTIDE SEQUENCE [LARGE SCALE GENOMIC DNA]</scope>
    <source>
        <strain evidence="8">SYSU_2023b</strain>
        <tissue evidence="8">Whole body</tissue>
    </source>
</reference>
<evidence type="ECO:0000256" key="5">
    <source>
        <dbReference type="ARBA" id="ARBA00023180"/>
    </source>
</evidence>
<dbReference type="PANTHER" id="PTHR43142">
    <property type="entry name" value="CARBOXYLIC ESTER HYDROLASE"/>
    <property type="match status" value="1"/>
</dbReference>
<dbReference type="Proteomes" id="UP001431783">
    <property type="component" value="Unassembled WGS sequence"/>
</dbReference>
<evidence type="ECO:0000256" key="2">
    <source>
        <dbReference type="ARBA" id="ARBA00022487"/>
    </source>
</evidence>
<comment type="similarity">
    <text evidence="1 6">Belongs to the type-B carboxylesterase/lipase family.</text>
</comment>
<dbReference type="AlphaFoldDB" id="A0AAW1UUX9"/>
<dbReference type="PANTHER" id="PTHR43142:SF1">
    <property type="entry name" value="CARBOXYLIC ESTER HYDROLASE"/>
    <property type="match status" value="1"/>
</dbReference>